<evidence type="ECO:0000256" key="6">
    <source>
        <dbReference type="ARBA" id="ARBA00022692"/>
    </source>
</evidence>
<evidence type="ECO:0000256" key="4">
    <source>
        <dbReference type="ARBA" id="ARBA00022617"/>
    </source>
</evidence>
<dbReference type="Proteomes" id="UP000485058">
    <property type="component" value="Unassembled WGS sequence"/>
</dbReference>
<dbReference type="Pfam" id="PF02167">
    <property type="entry name" value="Cytochrom_C1"/>
    <property type="match status" value="1"/>
</dbReference>
<keyword evidence="10" id="KW-1133">Transmembrane helix</keyword>
<evidence type="ECO:0000256" key="11">
    <source>
        <dbReference type="ARBA" id="ARBA00023004"/>
    </source>
</evidence>
<evidence type="ECO:0000256" key="10">
    <source>
        <dbReference type="ARBA" id="ARBA00022989"/>
    </source>
</evidence>
<dbReference type="EMBL" id="BLLF01001956">
    <property type="protein sequence ID" value="GFH22046.1"/>
    <property type="molecule type" value="Genomic_DNA"/>
</dbReference>
<name>A0A699ZTP3_HAELA</name>
<organism evidence="15 16">
    <name type="scientific">Haematococcus lacustris</name>
    <name type="common">Green alga</name>
    <name type="synonym">Haematococcus pluvialis</name>
    <dbReference type="NCBI Taxonomy" id="44745"/>
    <lineage>
        <taxon>Eukaryota</taxon>
        <taxon>Viridiplantae</taxon>
        <taxon>Chlorophyta</taxon>
        <taxon>core chlorophytes</taxon>
        <taxon>Chlorophyceae</taxon>
        <taxon>CS clade</taxon>
        <taxon>Chlamydomonadales</taxon>
        <taxon>Haematococcaceae</taxon>
        <taxon>Haematococcus</taxon>
    </lineage>
</organism>
<dbReference type="InterPro" id="IPR021157">
    <property type="entry name" value="Cyt_c1_TM_anchor_C"/>
</dbReference>
<comment type="subcellular location">
    <subcellularLocation>
        <location evidence="1">Mitochondrion inner membrane</location>
    </subcellularLocation>
</comment>
<dbReference type="GO" id="GO:0006122">
    <property type="term" value="P:mitochondrial electron transport, ubiquinol to cytochrome c"/>
    <property type="evidence" value="ECO:0007669"/>
    <property type="project" value="TreeGrafter"/>
</dbReference>
<dbReference type="Gene3D" id="1.10.760.10">
    <property type="entry name" value="Cytochrome c-like domain"/>
    <property type="match status" value="2"/>
</dbReference>
<dbReference type="Gene3D" id="1.20.5.100">
    <property type="entry name" value="Cytochrome c1, transmembrane anchor, C-terminal"/>
    <property type="match status" value="1"/>
</dbReference>
<dbReference type="GO" id="GO:0020037">
    <property type="term" value="F:heme binding"/>
    <property type="evidence" value="ECO:0007669"/>
    <property type="project" value="InterPro"/>
</dbReference>
<comment type="similarity">
    <text evidence="2">Belongs to the cytochrome c family.</text>
</comment>
<proteinExistence type="inferred from homology"/>
<evidence type="ECO:0000256" key="3">
    <source>
        <dbReference type="ARBA" id="ARBA00022448"/>
    </source>
</evidence>
<evidence type="ECO:0000256" key="5">
    <source>
        <dbReference type="ARBA" id="ARBA00022660"/>
    </source>
</evidence>
<dbReference type="GO" id="GO:0009055">
    <property type="term" value="F:electron transfer activity"/>
    <property type="evidence" value="ECO:0007669"/>
    <property type="project" value="InterPro"/>
</dbReference>
<comment type="caution">
    <text evidence="15">The sequence shown here is derived from an EMBL/GenBank/DDBJ whole genome shotgun (WGS) entry which is preliminary data.</text>
</comment>
<sequence length="159" mass="17639">MRSMSGLSKLIRGVSAPVSCSAELRQVCAACHSMQYLHWRQLVGVAYTEEEAKAMAFETEMREGLYYNPYFPGGAIAMPKMLVDGGAEYDDGTPASASQQAKDITSFLTWSSYPHQDEMRVMGIKALLVLFALLGFASYSKRLKWAPIKSQRIVLDTVN</sequence>
<keyword evidence="16" id="KW-1185">Reference proteome</keyword>
<evidence type="ECO:0000256" key="1">
    <source>
        <dbReference type="ARBA" id="ARBA00004273"/>
    </source>
</evidence>
<keyword evidence="3" id="KW-0813">Transport</keyword>
<comment type="cofactor">
    <cofactor evidence="14">
        <name>heme c</name>
        <dbReference type="ChEBI" id="CHEBI:61717"/>
    </cofactor>
    <text evidence="14">Binds 1 heme c group covalently per subunit.</text>
</comment>
<gene>
    <name evidence="15" type="ORF">HaLaN_19448</name>
</gene>
<keyword evidence="8" id="KW-0999">Mitochondrion inner membrane</keyword>
<keyword evidence="9" id="KW-0249">Electron transport</keyword>
<evidence type="ECO:0000256" key="7">
    <source>
        <dbReference type="ARBA" id="ARBA00022723"/>
    </source>
</evidence>
<protein>
    <submittedName>
        <fullName evidence="15">Cytochrome c1-2, heme protein, mitochondrial</fullName>
    </submittedName>
</protein>
<dbReference type="PANTHER" id="PTHR10266">
    <property type="entry name" value="CYTOCHROME C1"/>
    <property type="match status" value="1"/>
</dbReference>
<keyword evidence="7 14" id="KW-0479">Metal-binding</keyword>
<dbReference type="AlphaFoldDB" id="A0A699ZTP3"/>
<keyword evidence="6" id="KW-0812">Transmembrane</keyword>
<dbReference type="InterPro" id="IPR002326">
    <property type="entry name" value="Cyt_c1"/>
</dbReference>
<feature type="non-terminal residue" evidence="15">
    <location>
        <position position="1"/>
    </location>
</feature>
<keyword evidence="4 14" id="KW-0349">Heme</keyword>
<keyword evidence="11 14" id="KW-0408">Iron</keyword>
<keyword evidence="5" id="KW-0679">Respiratory chain</keyword>
<dbReference type="SUPFAM" id="SSF81496">
    <property type="entry name" value="Cytochrome c1 subunit of cytochrome bc1 complex (Ubiquinol-cytochrome c reductase), transmembrane anchor"/>
    <property type="match status" value="1"/>
</dbReference>
<keyword evidence="12" id="KW-0496">Mitochondrion</keyword>
<evidence type="ECO:0000256" key="8">
    <source>
        <dbReference type="ARBA" id="ARBA00022792"/>
    </source>
</evidence>
<feature type="binding site" description="covalent" evidence="14">
    <location>
        <position position="78"/>
    </location>
    <ligand>
        <name>heme c</name>
        <dbReference type="ChEBI" id="CHEBI:61717"/>
    </ligand>
</feature>
<dbReference type="SUPFAM" id="SSF46626">
    <property type="entry name" value="Cytochrome c"/>
    <property type="match status" value="1"/>
</dbReference>
<reference evidence="15 16" key="1">
    <citation type="submission" date="2020-02" db="EMBL/GenBank/DDBJ databases">
        <title>Draft genome sequence of Haematococcus lacustris strain NIES-144.</title>
        <authorList>
            <person name="Morimoto D."/>
            <person name="Nakagawa S."/>
            <person name="Yoshida T."/>
            <person name="Sawayama S."/>
        </authorList>
    </citation>
    <scope>NUCLEOTIDE SEQUENCE [LARGE SCALE GENOMIC DNA]</scope>
    <source>
        <strain evidence="15 16">NIES-144</strain>
    </source>
</reference>
<dbReference type="GO" id="GO:0046872">
    <property type="term" value="F:metal ion binding"/>
    <property type="evidence" value="ECO:0007669"/>
    <property type="project" value="UniProtKB-KW"/>
</dbReference>
<evidence type="ECO:0000313" key="15">
    <source>
        <dbReference type="EMBL" id="GFH22046.1"/>
    </source>
</evidence>
<keyword evidence="13" id="KW-0472">Membrane</keyword>
<evidence type="ECO:0000256" key="14">
    <source>
        <dbReference type="PIRSR" id="PIRSR602326-1"/>
    </source>
</evidence>
<evidence type="ECO:0000256" key="9">
    <source>
        <dbReference type="ARBA" id="ARBA00022982"/>
    </source>
</evidence>
<evidence type="ECO:0000256" key="2">
    <source>
        <dbReference type="ARBA" id="ARBA00006488"/>
    </source>
</evidence>
<dbReference type="PANTHER" id="PTHR10266:SF3">
    <property type="entry name" value="CYTOCHROME C1, HEME PROTEIN, MITOCHONDRIAL"/>
    <property type="match status" value="1"/>
</dbReference>
<evidence type="ECO:0000313" key="16">
    <source>
        <dbReference type="Proteomes" id="UP000485058"/>
    </source>
</evidence>
<evidence type="ECO:0000256" key="13">
    <source>
        <dbReference type="ARBA" id="ARBA00023136"/>
    </source>
</evidence>
<evidence type="ECO:0000256" key="12">
    <source>
        <dbReference type="ARBA" id="ARBA00023128"/>
    </source>
</evidence>
<dbReference type="GO" id="GO:0005743">
    <property type="term" value="C:mitochondrial inner membrane"/>
    <property type="evidence" value="ECO:0007669"/>
    <property type="project" value="UniProtKB-SubCell"/>
</dbReference>
<accession>A0A699ZTP3</accession>
<dbReference type="InterPro" id="IPR036909">
    <property type="entry name" value="Cyt_c-like_dom_sf"/>
</dbReference>